<gene>
    <name evidence="9" type="ORF">EV356DRAFT_454176</name>
</gene>
<evidence type="ECO:0000256" key="6">
    <source>
        <dbReference type="SAM" id="MobiDB-lite"/>
    </source>
</evidence>
<evidence type="ECO:0000256" key="2">
    <source>
        <dbReference type="ARBA" id="ARBA00022692"/>
    </source>
</evidence>
<dbReference type="OrthoDB" id="5022096at2759"/>
<name>A0A6A6GXE3_VIRVR</name>
<evidence type="ECO:0000259" key="8">
    <source>
        <dbReference type="Pfam" id="PF20684"/>
    </source>
</evidence>
<dbReference type="AlphaFoldDB" id="A0A6A6GXE3"/>
<comment type="similarity">
    <text evidence="5">Belongs to the SAT4 family.</text>
</comment>
<feature type="transmembrane region" description="Helical" evidence="7">
    <location>
        <begin position="198"/>
        <end position="220"/>
    </location>
</feature>
<evidence type="ECO:0000256" key="4">
    <source>
        <dbReference type="ARBA" id="ARBA00023136"/>
    </source>
</evidence>
<feature type="transmembrane region" description="Helical" evidence="7">
    <location>
        <begin position="141"/>
        <end position="171"/>
    </location>
</feature>
<feature type="transmembrane region" description="Helical" evidence="7">
    <location>
        <begin position="105"/>
        <end position="129"/>
    </location>
</feature>
<sequence length="446" mass="48668">MPALLSVRDNGPPPLPSSYVEYSNASGILAIVGTLTALALLVVLLRIYVRACMLKVFGIDDHLMVLAMLLSCMLLVCFVEETKNGLGRHFIVALSDPTTYRTFLIWNWVHAILFVLSNSTLKISVAFFLMRITARTHYHRFLWGVVIFIILFTIACFGTLLFQCIPVSAAWDSSLRPPPFGHGTAKCYSLTIFRDIGVFNSSIMMATDVLFASLPVPLIWSLQLNKRQKISLICALGLGFFSCAASLVKTVLQFNFLKNKDWTVHDSFDVWASVEVNVGILAASLPALKPLLNGMLEPVKRALTGSSKLPGLDSKGSSNRSRKASSMFGVRVINGRSASSLGYLKHSSDKDIPMNLLPSETIHANHRGSFCEGPKGGFGVGVSSGELYPSHRTEIASTSDDRREYGGGVTWLNYAAQGSDDNLNYSQPSGASGKNGIMKTTEVRLT</sequence>
<feature type="transmembrane region" description="Helical" evidence="7">
    <location>
        <begin position="232"/>
        <end position="252"/>
    </location>
</feature>
<dbReference type="PANTHER" id="PTHR33048:SF167">
    <property type="entry name" value="INTEGRAL MEMBRANE PROTEIN"/>
    <property type="match status" value="1"/>
</dbReference>
<feature type="domain" description="Rhodopsin" evidence="8">
    <location>
        <begin position="45"/>
        <end position="293"/>
    </location>
</feature>
<dbReference type="InterPro" id="IPR049326">
    <property type="entry name" value="Rhodopsin_dom_fungi"/>
</dbReference>
<proteinExistence type="inferred from homology"/>
<organism evidence="9 10">
    <name type="scientific">Viridothelium virens</name>
    <name type="common">Speckled blister lichen</name>
    <name type="synonym">Trypethelium virens</name>
    <dbReference type="NCBI Taxonomy" id="1048519"/>
    <lineage>
        <taxon>Eukaryota</taxon>
        <taxon>Fungi</taxon>
        <taxon>Dikarya</taxon>
        <taxon>Ascomycota</taxon>
        <taxon>Pezizomycotina</taxon>
        <taxon>Dothideomycetes</taxon>
        <taxon>Dothideomycetes incertae sedis</taxon>
        <taxon>Trypetheliales</taxon>
        <taxon>Trypetheliaceae</taxon>
        <taxon>Viridothelium</taxon>
    </lineage>
</organism>
<keyword evidence="4 7" id="KW-0472">Membrane</keyword>
<comment type="subcellular location">
    <subcellularLocation>
        <location evidence="1">Membrane</location>
        <topology evidence="1">Multi-pass membrane protein</topology>
    </subcellularLocation>
</comment>
<feature type="transmembrane region" description="Helical" evidence="7">
    <location>
        <begin position="25"/>
        <end position="49"/>
    </location>
</feature>
<dbReference type="InterPro" id="IPR052337">
    <property type="entry name" value="SAT4-like"/>
</dbReference>
<dbReference type="Proteomes" id="UP000800092">
    <property type="component" value="Unassembled WGS sequence"/>
</dbReference>
<evidence type="ECO:0000313" key="9">
    <source>
        <dbReference type="EMBL" id="KAF2230289.1"/>
    </source>
</evidence>
<protein>
    <recommendedName>
        <fullName evidence="8">Rhodopsin domain-containing protein</fullName>
    </recommendedName>
</protein>
<keyword evidence="3 7" id="KW-1133">Transmembrane helix</keyword>
<dbReference type="Pfam" id="PF20684">
    <property type="entry name" value="Fung_rhodopsin"/>
    <property type="match status" value="1"/>
</dbReference>
<dbReference type="EMBL" id="ML991844">
    <property type="protein sequence ID" value="KAF2230289.1"/>
    <property type="molecule type" value="Genomic_DNA"/>
</dbReference>
<evidence type="ECO:0000256" key="7">
    <source>
        <dbReference type="SAM" id="Phobius"/>
    </source>
</evidence>
<keyword evidence="10" id="KW-1185">Reference proteome</keyword>
<feature type="transmembrane region" description="Helical" evidence="7">
    <location>
        <begin position="61"/>
        <end position="79"/>
    </location>
</feature>
<evidence type="ECO:0000256" key="3">
    <source>
        <dbReference type="ARBA" id="ARBA00022989"/>
    </source>
</evidence>
<accession>A0A6A6GXE3</accession>
<keyword evidence="2 7" id="KW-0812">Transmembrane</keyword>
<dbReference type="PANTHER" id="PTHR33048">
    <property type="entry name" value="PTH11-LIKE INTEGRAL MEMBRANE PROTEIN (AFU_ORTHOLOGUE AFUA_5G11245)"/>
    <property type="match status" value="1"/>
</dbReference>
<evidence type="ECO:0000256" key="1">
    <source>
        <dbReference type="ARBA" id="ARBA00004141"/>
    </source>
</evidence>
<reference evidence="9" key="1">
    <citation type="journal article" date="2020" name="Stud. Mycol.">
        <title>101 Dothideomycetes genomes: a test case for predicting lifestyles and emergence of pathogens.</title>
        <authorList>
            <person name="Haridas S."/>
            <person name="Albert R."/>
            <person name="Binder M."/>
            <person name="Bloem J."/>
            <person name="Labutti K."/>
            <person name="Salamov A."/>
            <person name="Andreopoulos B."/>
            <person name="Baker S."/>
            <person name="Barry K."/>
            <person name="Bills G."/>
            <person name="Bluhm B."/>
            <person name="Cannon C."/>
            <person name="Castanera R."/>
            <person name="Culley D."/>
            <person name="Daum C."/>
            <person name="Ezra D."/>
            <person name="Gonzalez J."/>
            <person name="Henrissat B."/>
            <person name="Kuo A."/>
            <person name="Liang C."/>
            <person name="Lipzen A."/>
            <person name="Lutzoni F."/>
            <person name="Magnuson J."/>
            <person name="Mondo S."/>
            <person name="Nolan M."/>
            <person name="Ohm R."/>
            <person name="Pangilinan J."/>
            <person name="Park H.-J."/>
            <person name="Ramirez L."/>
            <person name="Alfaro M."/>
            <person name="Sun H."/>
            <person name="Tritt A."/>
            <person name="Yoshinaga Y."/>
            <person name="Zwiers L.-H."/>
            <person name="Turgeon B."/>
            <person name="Goodwin S."/>
            <person name="Spatafora J."/>
            <person name="Crous P."/>
            <person name="Grigoriev I."/>
        </authorList>
    </citation>
    <scope>NUCLEOTIDE SEQUENCE</scope>
    <source>
        <strain evidence="9">Tuck. ex Michener</strain>
    </source>
</reference>
<evidence type="ECO:0000313" key="10">
    <source>
        <dbReference type="Proteomes" id="UP000800092"/>
    </source>
</evidence>
<feature type="region of interest" description="Disordered" evidence="6">
    <location>
        <begin position="424"/>
        <end position="446"/>
    </location>
</feature>
<dbReference type="GO" id="GO:0016020">
    <property type="term" value="C:membrane"/>
    <property type="evidence" value="ECO:0007669"/>
    <property type="project" value="UniProtKB-SubCell"/>
</dbReference>
<evidence type="ECO:0000256" key="5">
    <source>
        <dbReference type="ARBA" id="ARBA00038359"/>
    </source>
</evidence>